<dbReference type="GO" id="GO:0071555">
    <property type="term" value="P:cell wall organization"/>
    <property type="evidence" value="ECO:0007669"/>
    <property type="project" value="UniProtKB-KW"/>
</dbReference>
<evidence type="ECO:0000313" key="10">
    <source>
        <dbReference type="EMBL" id="KTC93787.1"/>
    </source>
</evidence>
<feature type="binding site" evidence="9">
    <location>
        <position position="124"/>
    </location>
    <ligand>
        <name>Zn(2+)</name>
        <dbReference type="ChEBI" id="CHEBI:29105"/>
        <note>catalytic</note>
    </ligand>
</feature>
<dbReference type="GO" id="GO:0008237">
    <property type="term" value="F:metallopeptidase activity"/>
    <property type="evidence" value="ECO:0007669"/>
    <property type="project" value="UniProtKB-KW"/>
</dbReference>
<feature type="site" description="Transition state stabilizer" evidence="9">
    <location>
        <position position="74"/>
    </location>
</feature>
<feature type="binding site" evidence="9">
    <location>
        <position position="131"/>
    </location>
    <ligand>
        <name>Zn(2+)</name>
        <dbReference type="ChEBI" id="CHEBI:29105"/>
        <note>catalytic</note>
    </ligand>
</feature>
<comment type="cofactor">
    <cofactor evidence="9">
        <name>Zn(2+)</name>
        <dbReference type="ChEBI" id="CHEBI:29105"/>
    </cofactor>
    <text evidence="9">Binds 1 zinc ion per subunit.</text>
</comment>
<dbReference type="SUPFAM" id="SSF55166">
    <property type="entry name" value="Hedgehog/DD-peptidase"/>
    <property type="match status" value="1"/>
</dbReference>
<dbReference type="InterPro" id="IPR009045">
    <property type="entry name" value="Zn_M74/Hedgehog-like"/>
</dbReference>
<sequence length="228" mass="26776">MSDTLPQNFSENEFEVVEFTNNIHPRISIRPMYFELGFSPSPFIYGRAAVLQRLLKAIDFLPPKYGFLIWDVYRPRAIQAIIFEWMSQEIQKKFPHLSQQENYEKTKKFASPPAKVGDQYCPPHLSGGAIDLTLCDASSGEELDLGTTFDDCSERAHRDYFDQLKHLTPKDKLIKERRKLLQDTLENVGFTSYPYEWWHFDFGNLFWSRIHHCSELFGPLFGDREWPI</sequence>
<evidence type="ECO:0000256" key="1">
    <source>
        <dbReference type="ARBA" id="ARBA00001362"/>
    </source>
</evidence>
<evidence type="ECO:0000313" key="11">
    <source>
        <dbReference type="Proteomes" id="UP000054736"/>
    </source>
</evidence>
<name>A0A0W0TDX2_9GAMM</name>
<keyword evidence="4 9" id="KW-0378">Hydrolase</keyword>
<keyword evidence="6 9" id="KW-0224">Dipeptidase</keyword>
<feature type="active site" description="Proton donor/acceptor" evidence="9">
    <location>
        <position position="196"/>
    </location>
</feature>
<dbReference type="GO" id="GO:0160237">
    <property type="term" value="F:D-Ala-D-Ala dipeptidase activity"/>
    <property type="evidence" value="ECO:0007669"/>
    <property type="project" value="UniProtKB-EC"/>
</dbReference>
<dbReference type="Gene3D" id="3.30.1380.10">
    <property type="match status" value="1"/>
</dbReference>
<proteinExistence type="inferred from homology"/>
<dbReference type="GO" id="GO:0008270">
    <property type="term" value="F:zinc ion binding"/>
    <property type="evidence" value="ECO:0007669"/>
    <property type="project" value="UniProtKB-UniRule"/>
</dbReference>
<reference evidence="10 11" key="1">
    <citation type="submission" date="2015-11" db="EMBL/GenBank/DDBJ databases">
        <title>Genomic analysis of 38 Legionella species identifies large and diverse effector repertoires.</title>
        <authorList>
            <person name="Burstein D."/>
            <person name="Amaro F."/>
            <person name="Zusman T."/>
            <person name="Lifshitz Z."/>
            <person name="Cohen O."/>
            <person name="Gilbert J.A."/>
            <person name="Pupko T."/>
            <person name="Shuman H.A."/>
            <person name="Segal G."/>
        </authorList>
    </citation>
    <scope>NUCLEOTIDE SEQUENCE [LARGE SCALE GENOMIC DNA]</scope>
    <source>
        <strain evidence="10 11">ATCC 700990</strain>
    </source>
</reference>
<keyword evidence="5 9" id="KW-0862">Zinc</keyword>
<evidence type="ECO:0000256" key="4">
    <source>
        <dbReference type="ARBA" id="ARBA00022801"/>
    </source>
</evidence>
<comment type="function">
    <text evidence="9">Catalyzes hydrolysis of the D-alanyl-D-alanine dipeptide.</text>
</comment>
<keyword evidence="11" id="KW-1185">Reference proteome</keyword>
<comment type="similarity">
    <text evidence="9">Belongs to the peptidase M15D family.</text>
</comment>
<comment type="caution">
    <text evidence="10">The sequence shown here is derived from an EMBL/GenBank/DDBJ whole genome shotgun (WGS) entry which is preliminary data.</text>
</comment>
<dbReference type="Pfam" id="PF01427">
    <property type="entry name" value="Peptidase_M15"/>
    <property type="match status" value="1"/>
</dbReference>
<dbReference type="EC" id="3.4.13.22" evidence="9"/>
<protein>
    <recommendedName>
        <fullName evidence="9">D-alanyl-D-alanine dipeptidase</fullName>
        <shortName evidence="9">D-Ala-D-Ala dipeptidase</shortName>
        <ecNumber evidence="9">3.4.13.22</ecNumber>
    </recommendedName>
</protein>
<evidence type="ECO:0000256" key="2">
    <source>
        <dbReference type="ARBA" id="ARBA00022670"/>
    </source>
</evidence>
<dbReference type="GO" id="GO:0006508">
    <property type="term" value="P:proteolysis"/>
    <property type="evidence" value="ECO:0007669"/>
    <property type="project" value="UniProtKB-KW"/>
</dbReference>
<dbReference type="PANTHER" id="PTHR43126">
    <property type="entry name" value="D-ALANYL-D-ALANINE DIPEPTIDASE"/>
    <property type="match status" value="1"/>
</dbReference>
<organism evidence="10 11">
    <name type="scientific">Legionella drozanskii LLAP-1</name>
    <dbReference type="NCBI Taxonomy" id="1212489"/>
    <lineage>
        <taxon>Bacteria</taxon>
        <taxon>Pseudomonadati</taxon>
        <taxon>Pseudomonadota</taxon>
        <taxon>Gammaproteobacteria</taxon>
        <taxon>Legionellales</taxon>
        <taxon>Legionellaceae</taxon>
        <taxon>Legionella</taxon>
    </lineage>
</organism>
<dbReference type="STRING" id="1212489.Ldro_0137"/>
<dbReference type="EMBL" id="LNXY01000001">
    <property type="protein sequence ID" value="KTC93787.1"/>
    <property type="molecule type" value="Genomic_DNA"/>
</dbReference>
<keyword evidence="7 9" id="KW-0482">Metalloprotease</keyword>
<accession>A0A0W0TDX2</accession>
<dbReference type="OrthoDB" id="9801430at2"/>
<comment type="catalytic activity">
    <reaction evidence="1 9">
        <text>D-alanyl-D-alanine + H2O = 2 D-alanine</text>
        <dbReference type="Rhea" id="RHEA:20661"/>
        <dbReference type="ChEBI" id="CHEBI:15377"/>
        <dbReference type="ChEBI" id="CHEBI:57416"/>
        <dbReference type="ChEBI" id="CHEBI:57822"/>
        <dbReference type="EC" id="3.4.13.22"/>
    </reaction>
</comment>
<gene>
    <name evidence="9" type="primary">ddpX</name>
    <name evidence="10" type="ORF">Ldro_0137</name>
</gene>
<dbReference type="PANTHER" id="PTHR43126:SF2">
    <property type="entry name" value="D-ALANYL-D-ALANINE DIPEPTIDASE"/>
    <property type="match status" value="1"/>
</dbReference>
<dbReference type="Proteomes" id="UP000054736">
    <property type="component" value="Unassembled WGS sequence"/>
</dbReference>
<dbReference type="PATRIC" id="fig|1212489.4.peg.138"/>
<evidence type="ECO:0000256" key="7">
    <source>
        <dbReference type="ARBA" id="ARBA00023049"/>
    </source>
</evidence>
<dbReference type="HAMAP" id="MF_01924">
    <property type="entry name" value="A_A_dipeptidase"/>
    <property type="match status" value="1"/>
</dbReference>
<keyword evidence="3 9" id="KW-0479">Metal-binding</keyword>
<dbReference type="AlphaFoldDB" id="A0A0W0TDX2"/>
<dbReference type="RefSeq" id="WP_058494498.1">
    <property type="nucleotide sequence ID" value="NZ_CAAAIU010000006.1"/>
</dbReference>
<keyword evidence="2 9" id="KW-0645">Protease</keyword>
<evidence type="ECO:0000256" key="6">
    <source>
        <dbReference type="ARBA" id="ARBA00022997"/>
    </source>
</evidence>
<evidence type="ECO:0000256" key="9">
    <source>
        <dbReference type="HAMAP-Rule" id="MF_01924"/>
    </source>
</evidence>
<dbReference type="InterPro" id="IPR000755">
    <property type="entry name" value="A_A_dipeptidase"/>
</dbReference>
<evidence type="ECO:0000256" key="3">
    <source>
        <dbReference type="ARBA" id="ARBA00022723"/>
    </source>
</evidence>
<evidence type="ECO:0000256" key="5">
    <source>
        <dbReference type="ARBA" id="ARBA00022833"/>
    </source>
</evidence>
<evidence type="ECO:0000256" key="8">
    <source>
        <dbReference type="ARBA" id="ARBA00023316"/>
    </source>
</evidence>
<feature type="binding site" evidence="9">
    <location>
        <position position="199"/>
    </location>
    <ligand>
        <name>Zn(2+)</name>
        <dbReference type="ChEBI" id="CHEBI:29105"/>
        <note>catalytic</note>
    </ligand>
</feature>
<keyword evidence="8" id="KW-0961">Cell wall biogenesis/degradation</keyword>